<sequence>MDSSVPNTNDTSATLDSNLAEIASTSLPPDSAEISSLSKDLPDIVDNVHNSATKTAQNNLVTSSVFTASPEIKDSQNFKDISTLSEDVLDNPDTVNSTKLSLGKTEPYSSNKDITSINTIDTTTNTTSNTKDDTIHNITEKAPNVDSNDTILDTTNNTTSNTKNDTIPDIASDINVITEKTSLLTLDTSNEHSPPYSQTSNETSSLRKQSNSKVHNAIQDLLNQFDPLKEANAKKSIDSLNVKSEFWVDKDGFSYNRFLEQLRHPVAKPIAKQIKIFLVEFEKKKLPLNLQIKYIQDFYNSTDDSAKDRVLKEKINLFRWLKQSHLDIPESTKNSSFIQFAKTELLKINEFKSPRDKLICILNCCTVIFGLLKHLEGEVGADSFLPLLIYVIVIANPTRLVSNINYISRFRAPEKLLSEAGYYLTNVMGAMSFIETMDATCLSITQEEFDKSIELSIWEIESEKRAKARAKSRSPRETRSNEQSPGRGYWSSIIDKEAADKASWLLERGSTLAKSTFEKTNQFVENLFSDFSDTTSKTRDFQPTLPPRPSNQSSTDNMTPSPNLNQIDMLDQSLVAENSDEWYQTLTLMCDMFPNFDKEVCEMILQVNNGYVPQTIEQLLEMSLTESQSFNDLLDNENSKSVQSIKNNDELDEVYGTNQSSLNLLAGTSKELIPSGKENIIQDKTSNLIAESSKFGNATMHSKNDHTSDNNEEWKGRWADDSSEDDFSDNDQFDNDEYMPDNILANPEIELNNTLSQVSTNGLHSQPVEKTSTSSKTETENSTS</sequence>
<dbReference type="SMART" id="SM00167">
    <property type="entry name" value="VPS9"/>
    <property type="match status" value="1"/>
</dbReference>
<name>A0A2T9YPG8_9FUNG</name>
<feature type="compositionally biased region" description="Acidic residues" evidence="1">
    <location>
        <begin position="721"/>
        <end position="739"/>
    </location>
</feature>
<dbReference type="Pfam" id="PF02845">
    <property type="entry name" value="CUE"/>
    <property type="match status" value="1"/>
</dbReference>
<dbReference type="InterPro" id="IPR003892">
    <property type="entry name" value="CUE"/>
</dbReference>
<dbReference type="GO" id="GO:0005085">
    <property type="term" value="F:guanyl-nucleotide exchange factor activity"/>
    <property type="evidence" value="ECO:0007669"/>
    <property type="project" value="InterPro"/>
</dbReference>
<dbReference type="GO" id="GO:0043130">
    <property type="term" value="F:ubiquitin binding"/>
    <property type="evidence" value="ECO:0007669"/>
    <property type="project" value="InterPro"/>
</dbReference>
<evidence type="ECO:0000313" key="5">
    <source>
        <dbReference type="Proteomes" id="UP000245383"/>
    </source>
</evidence>
<organism evidence="4 5">
    <name type="scientific">Smittium simulii</name>
    <dbReference type="NCBI Taxonomy" id="133385"/>
    <lineage>
        <taxon>Eukaryota</taxon>
        <taxon>Fungi</taxon>
        <taxon>Fungi incertae sedis</taxon>
        <taxon>Zoopagomycota</taxon>
        <taxon>Kickxellomycotina</taxon>
        <taxon>Harpellomycetes</taxon>
        <taxon>Harpellales</taxon>
        <taxon>Legeriomycetaceae</taxon>
        <taxon>Smittium</taxon>
    </lineage>
</organism>
<dbReference type="SUPFAM" id="SSF46934">
    <property type="entry name" value="UBA-like"/>
    <property type="match status" value="1"/>
</dbReference>
<dbReference type="InterPro" id="IPR003123">
    <property type="entry name" value="VPS9"/>
</dbReference>
<dbReference type="SUPFAM" id="SSF109993">
    <property type="entry name" value="VPS9 domain"/>
    <property type="match status" value="1"/>
</dbReference>
<dbReference type="InterPro" id="IPR037191">
    <property type="entry name" value="VPS9_dom_sf"/>
</dbReference>
<feature type="region of interest" description="Disordered" evidence="1">
    <location>
        <begin position="467"/>
        <end position="489"/>
    </location>
</feature>
<evidence type="ECO:0000259" key="3">
    <source>
        <dbReference type="PROSITE" id="PS51205"/>
    </source>
</evidence>
<dbReference type="InterPro" id="IPR009060">
    <property type="entry name" value="UBA-like_sf"/>
</dbReference>
<dbReference type="EMBL" id="MBFR01000100">
    <property type="protein sequence ID" value="PVU94154.1"/>
    <property type="molecule type" value="Genomic_DNA"/>
</dbReference>
<accession>A0A2T9YPG8</accession>
<dbReference type="PANTHER" id="PTHR23101:SF25">
    <property type="entry name" value="GTPASE-ACTIVATING PROTEIN AND VPS9 DOMAIN-CONTAINING PROTEIN 1"/>
    <property type="match status" value="1"/>
</dbReference>
<comment type="caution">
    <text evidence="4">The sequence shown here is derived from an EMBL/GenBank/DDBJ whole genome shotgun (WGS) entry which is preliminary data.</text>
</comment>
<reference evidence="4 5" key="1">
    <citation type="journal article" date="2018" name="MBio">
        <title>Comparative Genomics Reveals the Core Gene Toolbox for the Fungus-Insect Symbiosis.</title>
        <authorList>
            <person name="Wang Y."/>
            <person name="Stata M."/>
            <person name="Wang W."/>
            <person name="Stajich J.E."/>
            <person name="White M.M."/>
            <person name="Moncalvo J.M."/>
        </authorList>
    </citation>
    <scope>NUCLEOTIDE SEQUENCE [LARGE SCALE GENOMIC DNA]</scope>
    <source>
        <strain evidence="4 5">SWE-8-4</strain>
    </source>
</reference>
<dbReference type="OrthoDB" id="300289at2759"/>
<feature type="compositionally biased region" description="Polar residues" evidence="1">
    <location>
        <begin position="751"/>
        <end position="764"/>
    </location>
</feature>
<dbReference type="InterPro" id="IPR045046">
    <property type="entry name" value="Vps9-like"/>
</dbReference>
<feature type="region of interest" description="Disordered" evidence="1">
    <location>
        <begin position="186"/>
        <end position="212"/>
    </location>
</feature>
<dbReference type="GO" id="GO:0016192">
    <property type="term" value="P:vesicle-mediated transport"/>
    <property type="evidence" value="ECO:0007669"/>
    <property type="project" value="InterPro"/>
</dbReference>
<dbReference type="Gene3D" id="1.10.8.10">
    <property type="entry name" value="DNA helicase RuvA subunit, C-terminal domain"/>
    <property type="match status" value="1"/>
</dbReference>
<keyword evidence="5" id="KW-1185">Reference proteome</keyword>
<dbReference type="PANTHER" id="PTHR23101">
    <property type="entry name" value="RAB GDP/GTP EXCHANGE FACTOR"/>
    <property type="match status" value="1"/>
</dbReference>
<evidence type="ECO:0000256" key="1">
    <source>
        <dbReference type="SAM" id="MobiDB-lite"/>
    </source>
</evidence>
<dbReference type="PROSITE" id="PS51140">
    <property type="entry name" value="CUE"/>
    <property type="match status" value="1"/>
</dbReference>
<proteinExistence type="predicted"/>
<feature type="domain" description="VPS9" evidence="3">
    <location>
        <begin position="305"/>
        <end position="443"/>
    </location>
</feature>
<dbReference type="Gene3D" id="1.20.1050.80">
    <property type="entry name" value="VPS9 domain"/>
    <property type="match status" value="1"/>
</dbReference>
<dbReference type="SMART" id="SM00546">
    <property type="entry name" value="CUE"/>
    <property type="match status" value="1"/>
</dbReference>
<dbReference type="Proteomes" id="UP000245383">
    <property type="component" value="Unassembled WGS sequence"/>
</dbReference>
<dbReference type="GO" id="GO:0030139">
    <property type="term" value="C:endocytic vesicle"/>
    <property type="evidence" value="ECO:0007669"/>
    <property type="project" value="TreeGrafter"/>
</dbReference>
<dbReference type="AlphaFoldDB" id="A0A2T9YPG8"/>
<dbReference type="GO" id="GO:0031267">
    <property type="term" value="F:small GTPase binding"/>
    <property type="evidence" value="ECO:0007669"/>
    <property type="project" value="TreeGrafter"/>
</dbReference>
<feature type="domain" description="CUE" evidence="2">
    <location>
        <begin position="581"/>
        <end position="624"/>
    </location>
</feature>
<feature type="compositionally biased region" description="Polar residues" evidence="1">
    <location>
        <begin position="550"/>
        <end position="565"/>
    </location>
</feature>
<protein>
    <recommendedName>
        <fullName evidence="6">VPS9 domain-containing protein</fullName>
    </recommendedName>
</protein>
<feature type="compositionally biased region" description="Low complexity" evidence="1">
    <location>
        <begin position="769"/>
        <end position="784"/>
    </location>
</feature>
<feature type="region of interest" description="Disordered" evidence="1">
    <location>
        <begin position="534"/>
        <end position="565"/>
    </location>
</feature>
<feature type="compositionally biased region" description="Basic and acidic residues" evidence="1">
    <location>
        <begin position="702"/>
        <end position="720"/>
    </location>
</feature>
<dbReference type="STRING" id="133385.A0A2T9YPG8"/>
<dbReference type="PROSITE" id="PS51205">
    <property type="entry name" value="VPS9"/>
    <property type="match status" value="1"/>
</dbReference>
<dbReference type="Pfam" id="PF02204">
    <property type="entry name" value="VPS9"/>
    <property type="match status" value="1"/>
</dbReference>
<feature type="region of interest" description="Disordered" evidence="1">
    <location>
        <begin position="1"/>
        <end position="35"/>
    </location>
</feature>
<evidence type="ECO:0000259" key="2">
    <source>
        <dbReference type="PROSITE" id="PS51140"/>
    </source>
</evidence>
<dbReference type="GO" id="GO:0005829">
    <property type="term" value="C:cytosol"/>
    <property type="evidence" value="ECO:0007669"/>
    <property type="project" value="TreeGrafter"/>
</dbReference>
<evidence type="ECO:0000313" key="4">
    <source>
        <dbReference type="EMBL" id="PVU94154.1"/>
    </source>
</evidence>
<gene>
    <name evidence="4" type="ORF">BB561_002772</name>
</gene>
<feature type="region of interest" description="Disordered" evidence="1">
    <location>
        <begin position="696"/>
        <end position="784"/>
    </location>
</feature>
<evidence type="ECO:0008006" key="6">
    <source>
        <dbReference type="Google" id="ProtNLM"/>
    </source>
</evidence>